<feature type="region of interest" description="Disordered" evidence="3">
    <location>
        <begin position="921"/>
        <end position="1017"/>
    </location>
</feature>
<dbReference type="GO" id="GO:0005813">
    <property type="term" value="C:centrosome"/>
    <property type="evidence" value="ECO:0007669"/>
    <property type="project" value="TreeGrafter"/>
</dbReference>
<dbReference type="PANTHER" id="PTHR10331:SF6">
    <property type="entry name" value="SPINDLE ASSEMBLY ABNORMAL 4"/>
    <property type="match status" value="1"/>
</dbReference>
<sequence>MASQGDAVAASVTLEATEQDLEKPSPSQSLLQRLKSLREWQERQREELMQVLAHSMPPKGSFLTPLKEETPAQLSESAVIDHSTPLHSMPHRMEDSHTTVELPRAEAASPIILTPHHSPVQSPRNFPEKVQVQPRQLADKQSLDELDHMVAVTRSSHSTQTQQSSEWQASPPTLTGHSVVCNTSDPEHSDLEGDERSMTETLIPTGAQERIEDSASLSPQDTNEYINESMEDLFGLEKQKPYSSEKYKSPAPNKECTSKGTTHSSELVRNFAPSKSFFSTMSQQPEGGAAEETPRPRHKFLRKGQGTSRFGLKPMRLKNMSKKEPAAESNLPPDAAMQNNADLPHTTSPPVLTPTKRHFRLPMQTLKLQEVLQVSPPERERLNGTDEPVHGPVQHRASLAVAPTQPLAQHLTTNPPGPRDVEKQQRKEEEELSAFEKLEELAEDSSFSSNSSTVWHLLKQGQQSASSTPLRTPPPLAFQETPVVGSLGMQSKNLGAKSPFLVRNFTNSMVPATSDPFSQQQPVAVDVREVLAQLKSIVRLEGHSISDVTESDIQTLLEGCSSQQLCDAAHSTSTPALPNPLPPFQTGLHHVHFASQGVQVMEYELSDSEGEDTLTEAASLDSDLITTSDLEALTQMSVRGAPDTPYRQQQTKPFKANKNEGDSFSSSEVPLSEQVTTPGREAVVLTYSPPPPRPAQSASNYIWSIFGKERDARKQSVLKVAPKKVKKKCHQQPLTPEETQKSVASAAHPDPDVEARQELEVHKTLLLAKVAELEKETNLFKKENSQLKKLQQQVQEERQKLEEEKCRLDKETATERRKFQEYVDRERNALWREKQQVLHRPALVTQPQEQVMEVVHLREQIRELREERERKESLHQFAVKKLTDRIKTLENENKKLKEQHKALQDLEKENQDLRLKANQVMAGGKARTATQPPKPSRGRPKPGTRSRTVDGVAKALDKMTKPQPLIVKEPQGSASKASKSREDVVNNNTNTAAKESDEDVLTKQDSNTKAESSQEPAPVLKTIPVTEDLSSAPADSARHVQISLPALASLGCTEEDGLEHTERVRQDGIREVIYANGNRKEIHPNGEVTISFYNGDRKEIHADRTVYVYGSDHTSHTMYSSGKEELVFPNGQQEIRCPDGSSEISFPNGSRKSVLSDGTEICTTRDGSVVRTNPDGSQVFEFPSGQREVHRGGVKRREYPDGTVKILHPDGRTETRYSSGRTRIKDREGNVVLDIHTSLSSPLSS</sequence>
<feature type="compositionally biased region" description="Basic and acidic residues" evidence="3">
    <location>
        <begin position="185"/>
        <end position="196"/>
    </location>
</feature>
<dbReference type="Pfam" id="PF07202">
    <property type="entry name" value="Tcp10_C"/>
    <property type="match status" value="3"/>
</dbReference>
<evidence type="ECO:0000313" key="6">
    <source>
        <dbReference type="Proteomes" id="UP000324222"/>
    </source>
</evidence>
<dbReference type="GO" id="GO:0015631">
    <property type="term" value="F:tubulin binding"/>
    <property type="evidence" value="ECO:0007669"/>
    <property type="project" value="TreeGrafter"/>
</dbReference>
<feature type="region of interest" description="Disordered" evidence="3">
    <location>
        <begin position="722"/>
        <end position="749"/>
    </location>
</feature>
<feature type="region of interest" description="Disordered" evidence="3">
    <location>
        <begin position="1"/>
        <end position="29"/>
    </location>
</feature>
<feature type="coiled-coil region" evidence="2">
    <location>
        <begin position="756"/>
        <end position="814"/>
    </location>
</feature>
<feature type="region of interest" description="Disordered" evidence="3">
    <location>
        <begin position="70"/>
        <end position="99"/>
    </location>
</feature>
<evidence type="ECO:0000256" key="2">
    <source>
        <dbReference type="SAM" id="Coils"/>
    </source>
</evidence>
<feature type="compositionally biased region" description="Basic and acidic residues" evidence="3">
    <location>
        <begin position="236"/>
        <end position="248"/>
    </location>
</feature>
<feature type="compositionally biased region" description="Low complexity" evidence="3">
    <location>
        <begin position="155"/>
        <end position="165"/>
    </location>
</feature>
<reference evidence="5 6" key="1">
    <citation type="submission" date="2019-05" db="EMBL/GenBank/DDBJ databases">
        <title>Another draft genome of Portunus trituberculatus and its Hox gene families provides insights of decapod evolution.</title>
        <authorList>
            <person name="Jeong J.-H."/>
            <person name="Song I."/>
            <person name="Kim S."/>
            <person name="Choi T."/>
            <person name="Kim D."/>
            <person name="Ryu S."/>
            <person name="Kim W."/>
        </authorList>
    </citation>
    <scope>NUCLEOTIDE SEQUENCE [LARGE SCALE GENOMIC DNA]</scope>
    <source>
        <tissue evidence="5">Muscle</tissue>
    </source>
</reference>
<gene>
    <name evidence="5" type="primary">Cenpj</name>
    <name evidence="5" type="ORF">E2C01_017915</name>
</gene>
<protein>
    <submittedName>
        <fullName evidence="5">Centromere protein J</fullName>
    </submittedName>
</protein>
<dbReference type="InterPro" id="IPR009852">
    <property type="entry name" value="CENPJ_C_dom"/>
</dbReference>
<dbReference type="OrthoDB" id="10252174at2759"/>
<dbReference type="PANTHER" id="PTHR10331">
    <property type="entry name" value="T COMPLEX PROTEIN 10"/>
    <property type="match status" value="1"/>
</dbReference>
<feature type="compositionally biased region" description="Polar residues" evidence="3">
    <location>
        <begin position="258"/>
        <end position="267"/>
    </location>
</feature>
<feature type="domain" description="Centromere protein J C-terminal" evidence="4">
    <location>
        <begin position="1067"/>
        <end position="1100"/>
    </location>
</feature>
<accession>A0A5B7DUU0</accession>
<evidence type="ECO:0000313" key="5">
    <source>
        <dbReference type="EMBL" id="MPC24819.1"/>
    </source>
</evidence>
<name>A0A5B7DUU0_PORTR</name>
<organism evidence="5 6">
    <name type="scientific">Portunus trituberculatus</name>
    <name type="common">Swimming crab</name>
    <name type="synonym">Neptunus trituberculatus</name>
    <dbReference type="NCBI Taxonomy" id="210409"/>
    <lineage>
        <taxon>Eukaryota</taxon>
        <taxon>Metazoa</taxon>
        <taxon>Ecdysozoa</taxon>
        <taxon>Arthropoda</taxon>
        <taxon>Crustacea</taxon>
        <taxon>Multicrustacea</taxon>
        <taxon>Malacostraca</taxon>
        <taxon>Eumalacostraca</taxon>
        <taxon>Eucarida</taxon>
        <taxon>Decapoda</taxon>
        <taxon>Pleocyemata</taxon>
        <taxon>Brachyura</taxon>
        <taxon>Eubrachyura</taxon>
        <taxon>Portunoidea</taxon>
        <taxon>Portunidae</taxon>
        <taxon>Portuninae</taxon>
        <taxon>Portunus</taxon>
    </lineage>
</organism>
<feature type="domain" description="Centromere protein J C-terminal" evidence="4">
    <location>
        <begin position="1193"/>
        <end position="1224"/>
    </location>
</feature>
<feature type="region of interest" description="Disordered" evidence="3">
    <location>
        <begin position="637"/>
        <end position="677"/>
    </location>
</feature>
<keyword evidence="2" id="KW-0175">Coiled coil</keyword>
<feature type="compositionally biased region" description="Polar residues" evidence="3">
    <location>
        <begin position="215"/>
        <end position="226"/>
    </location>
</feature>
<evidence type="ECO:0000256" key="1">
    <source>
        <dbReference type="ARBA" id="ARBA00005627"/>
    </source>
</evidence>
<dbReference type="InterPro" id="IPR026581">
    <property type="entry name" value="TCP10L/CENPJ"/>
</dbReference>
<dbReference type="AlphaFoldDB" id="A0A5B7DUU0"/>
<comment type="caution">
    <text evidence="5">The sequence shown here is derived from an EMBL/GenBank/DDBJ whole genome shotgun (WGS) entry which is preliminary data.</text>
</comment>
<dbReference type="Proteomes" id="UP000324222">
    <property type="component" value="Unassembled WGS sequence"/>
</dbReference>
<dbReference type="EMBL" id="VSRR010001379">
    <property type="protein sequence ID" value="MPC24819.1"/>
    <property type="molecule type" value="Genomic_DNA"/>
</dbReference>
<feature type="compositionally biased region" description="Polar residues" evidence="3">
    <location>
        <begin position="276"/>
        <end position="285"/>
    </location>
</feature>
<feature type="region of interest" description="Disordered" evidence="3">
    <location>
        <begin position="209"/>
        <end position="228"/>
    </location>
</feature>
<dbReference type="GO" id="GO:0061511">
    <property type="term" value="P:centriole elongation"/>
    <property type="evidence" value="ECO:0007669"/>
    <property type="project" value="TreeGrafter"/>
</dbReference>
<dbReference type="GO" id="GO:0005814">
    <property type="term" value="C:centriole"/>
    <property type="evidence" value="ECO:0007669"/>
    <property type="project" value="TreeGrafter"/>
</dbReference>
<comment type="similarity">
    <text evidence="1">Belongs to the TCP10 family.</text>
</comment>
<dbReference type="Gene3D" id="2.60.450.20">
    <property type="match status" value="1"/>
</dbReference>
<dbReference type="InterPro" id="IPR047002">
    <property type="entry name" value="Tcp10_C_sf"/>
</dbReference>
<feature type="compositionally biased region" description="Polar residues" evidence="3">
    <location>
        <begin position="337"/>
        <end position="350"/>
    </location>
</feature>
<proteinExistence type="inferred from homology"/>
<keyword evidence="6" id="KW-1185">Reference proteome</keyword>
<feature type="compositionally biased region" description="Polar residues" evidence="3">
    <location>
        <begin position="662"/>
        <end position="677"/>
    </location>
</feature>
<dbReference type="GO" id="GO:0060271">
    <property type="term" value="P:cilium assembly"/>
    <property type="evidence" value="ECO:0007669"/>
    <property type="project" value="TreeGrafter"/>
</dbReference>
<feature type="domain" description="Centromere protein J C-terminal" evidence="4">
    <location>
        <begin position="1157"/>
        <end position="1190"/>
    </location>
</feature>
<evidence type="ECO:0000259" key="4">
    <source>
        <dbReference type="Pfam" id="PF07202"/>
    </source>
</evidence>
<feature type="compositionally biased region" description="Basic and acidic residues" evidence="3">
    <location>
        <begin position="377"/>
        <end position="389"/>
    </location>
</feature>
<feature type="region of interest" description="Disordered" evidence="3">
    <location>
        <begin position="155"/>
        <end position="196"/>
    </location>
</feature>
<feature type="compositionally biased region" description="Polar residues" evidence="3">
    <location>
        <begin position="166"/>
        <end position="184"/>
    </location>
</feature>
<feature type="region of interest" description="Disordered" evidence="3">
    <location>
        <begin position="367"/>
        <end position="433"/>
    </location>
</feature>
<feature type="compositionally biased region" description="Basic and acidic residues" evidence="3">
    <location>
        <begin position="419"/>
        <end position="433"/>
    </location>
</feature>
<feature type="region of interest" description="Disordered" evidence="3">
    <location>
        <begin position="236"/>
        <end position="355"/>
    </location>
</feature>
<evidence type="ECO:0000256" key="3">
    <source>
        <dbReference type="SAM" id="MobiDB-lite"/>
    </source>
</evidence>